<evidence type="ECO:0000313" key="3">
    <source>
        <dbReference type="EMBL" id="GID15785.1"/>
    </source>
</evidence>
<keyword evidence="2" id="KW-0560">Oxidoreductase</keyword>
<dbReference type="GO" id="GO:0016491">
    <property type="term" value="F:oxidoreductase activity"/>
    <property type="evidence" value="ECO:0007669"/>
    <property type="project" value="UniProtKB-KW"/>
</dbReference>
<dbReference type="PANTHER" id="PTHR42879">
    <property type="entry name" value="3-OXOACYL-(ACYL-CARRIER-PROTEIN) REDUCTASE"/>
    <property type="match status" value="1"/>
</dbReference>
<protein>
    <submittedName>
        <fullName evidence="3">3-oxoacyl-ACP reductase</fullName>
    </submittedName>
</protein>
<dbReference type="AlphaFoldDB" id="A0A8J3NGB9"/>
<dbReference type="Pfam" id="PF13561">
    <property type="entry name" value="adh_short_C2"/>
    <property type="match status" value="1"/>
</dbReference>
<dbReference type="FunFam" id="3.40.50.720:FF:000084">
    <property type="entry name" value="Short-chain dehydrogenase reductase"/>
    <property type="match status" value="1"/>
</dbReference>
<evidence type="ECO:0000256" key="1">
    <source>
        <dbReference type="ARBA" id="ARBA00006484"/>
    </source>
</evidence>
<dbReference type="InterPro" id="IPR050259">
    <property type="entry name" value="SDR"/>
</dbReference>
<organism evidence="3 4">
    <name type="scientific">Actinocatenispora rupis</name>
    <dbReference type="NCBI Taxonomy" id="519421"/>
    <lineage>
        <taxon>Bacteria</taxon>
        <taxon>Bacillati</taxon>
        <taxon>Actinomycetota</taxon>
        <taxon>Actinomycetes</taxon>
        <taxon>Micromonosporales</taxon>
        <taxon>Micromonosporaceae</taxon>
        <taxon>Actinocatenispora</taxon>
    </lineage>
</organism>
<comment type="similarity">
    <text evidence="1">Belongs to the short-chain dehydrogenases/reductases (SDR) family.</text>
</comment>
<proteinExistence type="inferred from homology"/>
<dbReference type="InterPro" id="IPR036291">
    <property type="entry name" value="NAD(P)-bd_dom_sf"/>
</dbReference>
<dbReference type="PRINTS" id="PR00080">
    <property type="entry name" value="SDRFAMILY"/>
</dbReference>
<dbReference type="InterPro" id="IPR020904">
    <property type="entry name" value="Sc_DH/Rdtase_CS"/>
</dbReference>
<dbReference type="SUPFAM" id="SSF51735">
    <property type="entry name" value="NAD(P)-binding Rossmann-fold domains"/>
    <property type="match status" value="1"/>
</dbReference>
<dbReference type="PROSITE" id="PS00061">
    <property type="entry name" value="ADH_SHORT"/>
    <property type="match status" value="1"/>
</dbReference>
<dbReference type="Proteomes" id="UP000612808">
    <property type="component" value="Unassembled WGS sequence"/>
</dbReference>
<dbReference type="Gene3D" id="3.40.50.720">
    <property type="entry name" value="NAD(P)-binding Rossmann-like Domain"/>
    <property type="match status" value="1"/>
</dbReference>
<accession>A0A8J3NGB9</accession>
<dbReference type="PRINTS" id="PR00081">
    <property type="entry name" value="GDHRDH"/>
</dbReference>
<gene>
    <name evidence="3" type="ORF">Aru02nite_66740</name>
</gene>
<sequence>MTHVPVAGRVAAGGVSVAGMDLQLNGRRALVTASSGGIGAAVAHRLAAEGCRVLVHGRDAGRAGAVADAIRTAGGTAEVVLGDLTDAAQTEQVAAAAQAFGVRILVNNAGPVAQRDWRTADPAAWAATFDGNVVSAVRLIRALVPAMRADGWGRVVNLGSRTATAPQPNLVDYSAAKAAVVSLTNTLAKDLTGTGVTANVVSPGVVVTDGMREMFLADAPGPTTWAELEPKLAREYAPNPAGRLGTPEDIAAAVAFLASPLAGYITGIDLRVDGGITGVP</sequence>
<dbReference type="GO" id="GO:0032787">
    <property type="term" value="P:monocarboxylic acid metabolic process"/>
    <property type="evidence" value="ECO:0007669"/>
    <property type="project" value="UniProtKB-ARBA"/>
</dbReference>
<reference evidence="3" key="1">
    <citation type="submission" date="2021-01" db="EMBL/GenBank/DDBJ databases">
        <title>Whole genome shotgun sequence of Actinocatenispora rupis NBRC 107355.</title>
        <authorList>
            <person name="Komaki H."/>
            <person name="Tamura T."/>
        </authorList>
    </citation>
    <scope>NUCLEOTIDE SEQUENCE</scope>
    <source>
        <strain evidence="3">NBRC 107355</strain>
    </source>
</reference>
<keyword evidence="4" id="KW-1185">Reference proteome</keyword>
<dbReference type="PANTHER" id="PTHR42879:SF6">
    <property type="entry name" value="NADPH-DEPENDENT REDUCTASE BACG"/>
    <property type="match status" value="1"/>
</dbReference>
<evidence type="ECO:0000256" key="2">
    <source>
        <dbReference type="ARBA" id="ARBA00023002"/>
    </source>
</evidence>
<name>A0A8J3NGB9_9ACTN</name>
<evidence type="ECO:0000313" key="4">
    <source>
        <dbReference type="Proteomes" id="UP000612808"/>
    </source>
</evidence>
<dbReference type="EMBL" id="BOMB01000047">
    <property type="protein sequence ID" value="GID15785.1"/>
    <property type="molecule type" value="Genomic_DNA"/>
</dbReference>
<dbReference type="InterPro" id="IPR002347">
    <property type="entry name" value="SDR_fam"/>
</dbReference>
<comment type="caution">
    <text evidence="3">The sequence shown here is derived from an EMBL/GenBank/DDBJ whole genome shotgun (WGS) entry which is preliminary data.</text>
</comment>